<evidence type="ECO:0000256" key="5">
    <source>
        <dbReference type="PIRSR" id="PIRSR600246-1"/>
    </source>
</evidence>
<dbReference type="GO" id="GO:0008233">
    <property type="term" value="F:peptidase activity"/>
    <property type="evidence" value="ECO:0007669"/>
    <property type="project" value="UniProtKB-KW"/>
</dbReference>
<dbReference type="OrthoDB" id="9780217at2"/>
<keyword evidence="1" id="KW-0645">Protease</keyword>
<feature type="binding site" evidence="6">
    <location>
        <begin position="253"/>
        <end position="256"/>
    </location>
    <ligand>
        <name>substrate</name>
    </ligand>
</feature>
<sequence>MYRAAASFCLGLTLVACAPEAPEQSELNAAVEADSEAATEATPSADTETEMAAAERPDWRIVIHGGAGVILRENLSDEQEAAYTAALETSLRAGADVLSNGGSSLDAVQAAVLTMEDDPLFNAGFGAVMTADRMHELDASIMEGSQRDAGSVAGVTRVKNPILAARAVMDQSEHVMFAGDGADSFAESVGLDMVENSHFTTDRRREALERVLDTQQRTDADRHGTVGAVAIDQNGNLASATTTGGMTAKMHGRIGDSPLIGAATYAQNGVCAVSATGHGEYFIRVGVAKTICSRVELAGEDIQSASENTLGQVADLGGDGGVIVMGGEGEYAYVFNSAGMYRGMMDADGTLETAIFEADE</sequence>
<dbReference type="SUPFAM" id="SSF56235">
    <property type="entry name" value="N-terminal nucleophile aminohydrolases (Ntn hydrolases)"/>
    <property type="match status" value="1"/>
</dbReference>
<evidence type="ECO:0000256" key="6">
    <source>
        <dbReference type="PIRSR" id="PIRSR600246-2"/>
    </source>
</evidence>
<dbReference type="Gene3D" id="3.60.20.30">
    <property type="entry name" value="(Glycosyl)asparaginase"/>
    <property type="match status" value="1"/>
</dbReference>
<dbReference type="EMBL" id="QWGB01000014">
    <property type="protein sequence ID" value="RIJ20577.1"/>
    <property type="molecule type" value="Genomic_DNA"/>
</dbReference>
<feature type="region of interest" description="Disordered" evidence="8">
    <location>
        <begin position="29"/>
        <end position="52"/>
    </location>
</feature>
<evidence type="ECO:0000256" key="3">
    <source>
        <dbReference type="ARBA" id="ARBA00022813"/>
    </source>
</evidence>
<evidence type="ECO:0000256" key="7">
    <source>
        <dbReference type="PIRSR" id="PIRSR600246-3"/>
    </source>
</evidence>
<accession>A0A399QSS3</accession>
<comment type="caution">
    <text evidence="10">The sequence shown here is derived from an EMBL/GenBank/DDBJ whole genome shotgun (WGS) entry which is preliminary data.</text>
</comment>
<dbReference type="FunFam" id="3.60.20.30:FF:000001">
    <property type="entry name" value="Isoaspartyl peptidase/L-asparaginase"/>
    <property type="match status" value="1"/>
</dbReference>
<feature type="site" description="Cleavage; by autolysis" evidence="7">
    <location>
        <begin position="224"/>
        <end position="225"/>
    </location>
</feature>
<dbReference type="CDD" id="cd04701">
    <property type="entry name" value="Asparaginase_2"/>
    <property type="match status" value="1"/>
</dbReference>
<dbReference type="InterPro" id="IPR029055">
    <property type="entry name" value="Ntn_hydrolases_N"/>
</dbReference>
<gene>
    <name evidence="10" type="ORF">D1224_15845</name>
</gene>
<keyword evidence="2" id="KW-0378">Hydrolase</keyword>
<evidence type="ECO:0000256" key="9">
    <source>
        <dbReference type="SAM" id="SignalP"/>
    </source>
</evidence>
<evidence type="ECO:0000256" key="1">
    <source>
        <dbReference type="ARBA" id="ARBA00022670"/>
    </source>
</evidence>
<dbReference type="AlphaFoldDB" id="A0A399QSS3"/>
<dbReference type="PANTHER" id="PTHR10188:SF6">
    <property type="entry name" value="N(4)-(BETA-N-ACETYLGLUCOSAMINYL)-L-ASPARAGINASE"/>
    <property type="match status" value="1"/>
</dbReference>
<evidence type="ECO:0000313" key="11">
    <source>
        <dbReference type="Proteomes" id="UP000265431"/>
    </source>
</evidence>
<feature type="active site" description="Nucleophile" evidence="5">
    <location>
        <position position="225"/>
    </location>
</feature>
<dbReference type="PANTHER" id="PTHR10188">
    <property type="entry name" value="L-ASPARAGINASE"/>
    <property type="match status" value="1"/>
</dbReference>
<dbReference type="Pfam" id="PF01112">
    <property type="entry name" value="Asparaginase_2"/>
    <property type="match status" value="1"/>
</dbReference>
<evidence type="ECO:0000256" key="8">
    <source>
        <dbReference type="SAM" id="MobiDB-lite"/>
    </source>
</evidence>
<keyword evidence="3" id="KW-0068">Autocatalytic cleavage</keyword>
<organism evidence="10 11">
    <name type="scientific">Henriciella barbarensis</name>
    <dbReference type="NCBI Taxonomy" id="86342"/>
    <lineage>
        <taxon>Bacteria</taxon>
        <taxon>Pseudomonadati</taxon>
        <taxon>Pseudomonadota</taxon>
        <taxon>Alphaproteobacteria</taxon>
        <taxon>Hyphomonadales</taxon>
        <taxon>Hyphomonadaceae</taxon>
        <taxon>Henriciella</taxon>
    </lineage>
</organism>
<dbReference type="PROSITE" id="PS51257">
    <property type="entry name" value="PROKAR_LIPOPROTEIN"/>
    <property type="match status" value="1"/>
</dbReference>
<feature type="signal peptide" evidence="9">
    <location>
        <begin position="1"/>
        <end position="18"/>
    </location>
</feature>
<reference evidence="10 11" key="1">
    <citation type="submission" date="2018-08" db="EMBL/GenBank/DDBJ databases">
        <title>Henriciella mobilis sp. nov., isolated from seawater.</title>
        <authorList>
            <person name="Cheng H."/>
            <person name="Wu Y.-H."/>
            <person name="Xu X.-W."/>
            <person name="Guo L.-L."/>
        </authorList>
    </citation>
    <scope>NUCLEOTIDE SEQUENCE [LARGE SCALE GENOMIC DNA]</scope>
    <source>
        <strain evidence="10 11">CCUG66934</strain>
    </source>
</reference>
<name>A0A399QSS3_9PROT</name>
<keyword evidence="9" id="KW-0732">Signal</keyword>
<keyword evidence="11" id="KW-1185">Reference proteome</keyword>
<proteinExistence type="predicted"/>
<dbReference type="RefSeq" id="WP_119380894.1">
    <property type="nucleotide sequence ID" value="NZ_QWGB01000014.1"/>
</dbReference>
<dbReference type="Proteomes" id="UP000265431">
    <property type="component" value="Unassembled WGS sequence"/>
</dbReference>
<dbReference type="GO" id="GO:0006508">
    <property type="term" value="P:proteolysis"/>
    <property type="evidence" value="ECO:0007669"/>
    <property type="project" value="UniProtKB-KW"/>
</dbReference>
<evidence type="ECO:0000256" key="2">
    <source>
        <dbReference type="ARBA" id="ARBA00022801"/>
    </source>
</evidence>
<dbReference type="GO" id="GO:0016811">
    <property type="term" value="F:hydrolase activity, acting on carbon-nitrogen (but not peptide) bonds, in linear amides"/>
    <property type="evidence" value="ECO:0007669"/>
    <property type="project" value="UniProtKB-ARBA"/>
</dbReference>
<feature type="binding site" evidence="6">
    <location>
        <begin position="276"/>
        <end position="279"/>
    </location>
    <ligand>
        <name>substrate</name>
    </ligand>
</feature>
<protein>
    <recommendedName>
        <fullName evidence="4">Isoaspartyl peptidase</fullName>
    </recommendedName>
</protein>
<evidence type="ECO:0000313" key="10">
    <source>
        <dbReference type="EMBL" id="RIJ20577.1"/>
    </source>
</evidence>
<feature type="chain" id="PRO_5017406196" description="Isoaspartyl peptidase" evidence="9">
    <location>
        <begin position="19"/>
        <end position="360"/>
    </location>
</feature>
<dbReference type="InterPro" id="IPR000246">
    <property type="entry name" value="Peptidase_T2"/>
</dbReference>
<evidence type="ECO:0000256" key="4">
    <source>
        <dbReference type="ARBA" id="ARBA00069124"/>
    </source>
</evidence>